<dbReference type="GO" id="GO:0008800">
    <property type="term" value="F:beta-lactamase activity"/>
    <property type="evidence" value="ECO:0007669"/>
    <property type="project" value="UniProtKB-EC"/>
</dbReference>
<dbReference type="PROSITE" id="PS00337">
    <property type="entry name" value="BETA_LACTAMASE_D"/>
    <property type="match status" value="1"/>
</dbReference>
<evidence type="ECO:0000256" key="4">
    <source>
        <dbReference type="ARBA" id="ARBA00022729"/>
    </source>
</evidence>
<dbReference type="InterPro" id="IPR050515">
    <property type="entry name" value="Beta-lactam/transpept"/>
</dbReference>
<evidence type="ECO:0000256" key="3">
    <source>
        <dbReference type="ARBA" id="ARBA00012865"/>
    </source>
</evidence>
<dbReference type="EMBL" id="JAFBFC010000002">
    <property type="protein sequence ID" value="MBM7702385.1"/>
    <property type="molecule type" value="Genomic_DNA"/>
</dbReference>
<dbReference type="InterPro" id="IPR002137">
    <property type="entry name" value="Beta-lactam_class-D_AS"/>
</dbReference>
<dbReference type="InterPro" id="IPR001460">
    <property type="entry name" value="PCN-bd_Tpept"/>
</dbReference>
<proteinExistence type="inferred from homology"/>
<reference evidence="10 11" key="1">
    <citation type="submission" date="2021-01" db="EMBL/GenBank/DDBJ databases">
        <title>Genomic Encyclopedia of Type Strains, Phase IV (KMG-IV): sequencing the most valuable type-strain genomes for metagenomic binning, comparative biology and taxonomic classification.</title>
        <authorList>
            <person name="Goeker M."/>
        </authorList>
    </citation>
    <scope>NUCLEOTIDE SEQUENCE [LARGE SCALE GENOMIC DNA]</scope>
    <source>
        <strain evidence="10 11">DSM 104297</strain>
    </source>
</reference>
<dbReference type="InterPro" id="IPR012338">
    <property type="entry name" value="Beta-lactam/transpept-like"/>
</dbReference>
<keyword evidence="8" id="KW-0812">Transmembrane</keyword>
<dbReference type="Gene3D" id="3.40.710.10">
    <property type="entry name" value="DD-peptidase/beta-lactamase superfamily"/>
    <property type="match status" value="1"/>
</dbReference>
<feature type="domain" description="Penicillin-binding protein transpeptidase" evidence="9">
    <location>
        <begin position="52"/>
        <end position="259"/>
    </location>
</feature>
<dbReference type="Pfam" id="PF00905">
    <property type="entry name" value="Transpeptidase"/>
    <property type="match status" value="1"/>
</dbReference>
<evidence type="ECO:0000256" key="5">
    <source>
        <dbReference type="ARBA" id="ARBA00022801"/>
    </source>
</evidence>
<comment type="catalytic activity">
    <reaction evidence="1 7">
        <text>a beta-lactam + H2O = a substituted beta-amino acid</text>
        <dbReference type="Rhea" id="RHEA:20401"/>
        <dbReference type="ChEBI" id="CHEBI:15377"/>
        <dbReference type="ChEBI" id="CHEBI:35627"/>
        <dbReference type="ChEBI" id="CHEBI:140347"/>
        <dbReference type="EC" id="3.5.2.6"/>
    </reaction>
</comment>
<keyword evidence="4" id="KW-0732">Signal</keyword>
<comment type="similarity">
    <text evidence="2 7">Belongs to the class-D beta-lactamase family.</text>
</comment>
<organism evidence="10 11">
    <name type="scientific">Priestia iocasae</name>
    <dbReference type="NCBI Taxonomy" id="2291674"/>
    <lineage>
        <taxon>Bacteria</taxon>
        <taxon>Bacillati</taxon>
        <taxon>Bacillota</taxon>
        <taxon>Bacilli</taxon>
        <taxon>Bacillales</taxon>
        <taxon>Bacillaceae</taxon>
        <taxon>Priestia</taxon>
    </lineage>
</organism>
<evidence type="ECO:0000256" key="2">
    <source>
        <dbReference type="ARBA" id="ARBA00007898"/>
    </source>
</evidence>
<keyword evidence="11" id="KW-1185">Reference proteome</keyword>
<gene>
    <name evidence="10" type="ORF">JOC83_001219</name>
</gene>
<evidence type="ECO:0000313" key="10">
    <source>
        <dbReference type="EMBL" id="MBM7702385.1"/>
    </source>
</evidence>
<dbReference type="PANTHER" id="PTHR30627:SF6">
    <property type="entry name" value="BETA-LACTAMASE YBXI-RELATED"/>
    <property type="match status" value="1"/>
</dbReference>
<evidence type="ECO:0000256" key="1">
    <source>
        <dbReference type="ARBA" id="ARBA00001526"/>
    </source>
</evidence>
<comment type="caution">
    <text evidence="10">The sequence shown here is derived from an EMBL/GenBank/DDBJ whole genome shotgun (WGS) entry which is preliminary data.</text>
</comment>
<evidence type="ECO:0000256" key="6">
    <source>
        <dbReference type="ARBA" id="ARBA00023251"/>
    </source>
</evidence>
<keyword evidence="6 7" id="KW-0046">Antibiotic resistance</keyword>
<evidence type="ECO:0000313" key="11">
    <source>
        <dbReference type="Proteomes" id="UP000809829"/>
    </source>
</evidence>
<dbReference type="PANTHER" id="PTHR30627">
    <property type="entry name" value="PEPTIDOGLYCAN D,D-TRANSPEPTIDASE"/>
    <property type="match status" value="1"/>
</dbReference>
<accession>A0ABS2QSE7</accession>
<dbReference type="NCBIfam" id="NF012161">
    <property type="entry name" value="bla_class_D_main"/>
    <property type="match status" value="1"/>
</dbReference>
<keyword evidence="8" id="KW-0472">Membrane</keyword>
<keyword evidence="8" id="KW-1133">Transmembrane helix</keyword>
<evidence type="ECO:0000256" key="7">
    <source>
        <dbReference type="RuleBase" id="RU361140"/>
    </source>
</evidence>
<dbReference type="SUPFAM" id="SSF56601">
    <property type="entry name" value="beta-lactamase/transpeptidase-like"/>
    <property type="match status" value="1"/>
</dbReference>
<dbReference type="EC" id="3.5.2.6" evidence="3 7"/>
<feature type="transmembrane region" description="Helical" evidence="8">
    <location>
        <begin position="6"/>
        <end position="23"/>
    </location>
</feature>
<name>A0ABS2QSE7_9BACI</name>
<keyword evidence="5 7" id="KW-0378">Hydrolase</keyword>
<protein>
    <recommendedName>
        <fullName evidence="3 7">Beta-lactamase</fullName>
        <ecNumber evidence="3 7">3.5.2.6</ecNumber>
    </recommendedName>
</protein>
<sequence length="268" mass="30334">MKGIKNVAAFAVMIGIVTLGMYVESPRLAKAKKNDQHVMKVEVEEEFAGYNGTFVLRDVKKGKTFVYNEERANKRTAPESTFKIPNALIGLQVGAVDDEYEIKEWDGVEREIPVWNQDHTLGSGMRNSVVWYYQEMARDIGEATMKEWIEKLSYGNEDLSGGIDQFWLSRSLKISPVEEVDFIEQLSNETLPFDLDVMRTVKRMMVQAEGKDYTLYGKTGQGSGIGWYVGYLDVNGKTYVFATNIDGTSADAKRITRNILTKNGFMNE</sequence>
<dbReference type="RefSeq" id="WP_419095359.1">
    <property type="nucleotide sequence ID" value="NZ_JAFBFC010000002.1"/>
</dbReference>
<evidence type="ECO:0000256" key="8">
    <source>
        <dbReference type="SAM" id="Phobius"/>
    </source>
</evidence>
<evidence type="ECO:0000259" key="9">
    <source>
        <dbReference type="Pfam" id="PF00905"/>
    </source>
</evidence>
<dbReference type="Proteomes" id="UP000809829">
    <property type="component" value="Unassembled WGS sequence"/>
</dbReference>